<dbReference type="Pfam" id="PF00126">
    <property type="entry name" value="HTH_1"/>
    <property type="match status" value="1"/>
</dbReference>
<dbReference type="AlphaFoldDB" id="A0AAP4WX99"/>
<dbReference type="PROSITE" id="PS50931">
    <property type="entry name" value="HTH_LYSR"/>
    <property type="match status" value="1"/>
</dbReference>
<evidence type="ECO:0000256" key="2">
    <source>
        <dbReference type="ARBA" id="ARBA00023015"/>
    </source>
</evidence>
<dbReference type="InterPro" id="IPR005119">
    <property type="entry name" value="LysR_subst-bd"/>
</dbReference>
<keyword evidence="4" id="KW-0804">Transcription</keyword>
<evidence type="ECO:0000256" key="1">
    <source>
        <dbReference type="ARBA" id="ARBA00009437"/>
    </source>
</evidence>
<dbReference type="InterPro" id="IPR000847">
    <property type="entry name" value="LysR_HTH_N"/>
</dbReference>
<dbReference type="Gene3D" id="3.40.190.290">
    <property type="match status" value="1"/>
</dbReference>
<dbReference type="SUPFAM" id="SSF46785">
    <property type="entry name" value="Winged helix' DNA-binding domain"/>
    <property type="match status" value="1"/>
</dbReference>
<dbReference type="GO" id="GO:0003700">
    <property type="term" value="F:DNA-binding transcription factor activity"/>
    <property type="evidence" value="ECO:0007669"/>
    <property type="project" value="InterPro"/>
</dbReference>
<protein>
    <submittedName>
        <fullName evidence="6">LysR substrate-binding domain-containing protein</fullName>
    </submittedName>
</protein>
<evidence type="ECO:0000256" key="4">
    <source>
        <dbReference type="ARBA" id="ARBA00023163"/>
    </source>
</evidence>
<feature type="domain" description="HTH lysR-type" evidence="5">
    <location>
        <begin position="1"/>
        <end position="59"/>
    </location>
</feature>
<dbReference type="Pfam" id="PF03466">
    <property type="entry name" value="LysR_substrate"/>
    <property type="match status" value="1"/>
</dbReference>
<dbReference type="GO" id="GO:0043565">
    <property type="term" value="F:sequence-specific DNA binding"/>
    <property type="evidence" value="ECO:0007669"/>
    <property type="project" value="TreeGrafter"/>
</dbReference>
<gene>
    <name evidence="6" type="ORF">Q4535_02240</name>
</gene>
<dbReference type="SUPFAM" id="SSF53850">
    <property type="entry name" value="Periplasmic binding protein-like II"/>
    <property type="match status" value="1"/>
</dbReference>
<dbReference type="RefSeq" id="WP_303592781.1">
    <property type="nucleotide sequence ID" value="NZ_JAUORK010000002.1"/>
</dbReference>
<comment type="similarity">
    <text evidence="1">Belongs to the LysR transcriptional regulatory family.</text>
</comment>
<dbReference type="CDD" id="cd08471">
    <property type="entry name" value="PBP2_CrgA_like_2"/>
    <property type="match status" value="1"/>
</dbReference>
<keyword evidence="3" id="KW-0238">DNA-binding</keyword>
<dbReference type="FunFam" id="1.10.10.10:FF:000001">
    <property type="entry name" value="LysR family transcriptional regulator"/>
    <property type="match status" value="1"/>
</dbReference>
<dbReference type="PANTHER" id="PTHR30537:SF5">
    <property type="entry name" value="HTH-TYPE TRANSCRIPTIONAL ACTIVATOR TTDR-RELATED"/>
    <property type="match status" value="1"/>
</dbReference>
<dbReference type="Gene3D" id="1.10.10.10">
    <property type="entry name" value="Winged helix-like DNA-binding domain superfamily/Winged helix DNA-binding domain"/>
    <property type="match status" value="1"/>
</dbReference>
<proteinExistence type="inferred from homology"/>
<dbReference type="Proteomes" id="UP001170481">
    <property type="component" value="Unassembled WGS sequence"/>
</dbReference>
<comment type="caution">
    <text evidence="6">The sequence shown here is derived from an EMBL/GenBank/DDBJ whole genome shotgun (WGS) entry which is preliminary data.</text>
</comment>
<evidence type="ECO:0000313" key="6">
    <source>
        <dbReference type="EMBL" id="MDO6670929.1"/>
    </source>
</evidence>
<name>A0AAP4WX99_9GAMM</name>
<dbReference type="PANTHER" id="PTHR30537">
    <property type="entry name" value="HTH-TYPE TRANSCRIPTIONAL REGULATOR"/>
    <property type="match status" value="1"/>
</dbReference>
<organism evidence="6 7">
    <name type="scientific">Cobetia amphilecti</name>
    <dbReference type="NCBI Taxonomy" id="1055104"/>
    <lineage>
        <taxon>Bacteria</taxon>
        <taxon>Pseudomonadati</taxon>
        <taxon>Pseudomonadota</taxon>
        <taxon>Gammaproteobacteria</taxon>
        <taxon>Oceanospirillales</taxon>
        <taxon>Halomonadaceae</taxon>
        <taxon>Cobetia</taxon>
    </lineage>
</organism>
<sequence length="307" mass="33307">MDRLQTLEVFVAVADAESFAAGSRALGMSAPSVTRGINALEARLGARLFTRTTRRVRLTEIGERYLADARRILAELQAAEDGVSGAATRPTGVLRITCPTEFGRLHVMPLLMEYLDRYPEMRAEVVMVDRVVNMIEEGFDIAVRIGSLPSSGLSALRVGSVRRVVCGSPSYFAREGTPDSLEALAGQRIVASSNMNASKEWRFGHAGEHIIRVSPRLTMSSIAACIEAARSGWGITRVLSYQVGEDLAAGRLQAVLEELEPPPLPIHLLHSEGRGAVAKVRTFLDFAAERLRANSVLNPSPSARLTD</sequence>
<accession>A0AAP4WX99</accession>
<dbReference type="InterPro" id="IPR036388">
    <property type="entry name" value="WH-like_DNA-bd_sf"/>
</dbReference>
<dbReference type="EMBL" id="JAUORK010000002">
    <property type="protein sequence ID" value="MDO6670929.1"/>
    <property type="molecule type" value="Genomic_DNA"/>
</dbReference>
<keyword evidence="2" id="KW-0805">Transcription regulation</keyword>
<evidence type="ECO:0000259" key="5">
    <source>
        <dbReference type="PROSITE" id="PS50931"/>
    </source>
</evidence>
<dbReference type="GO" id="GO:0006351">
    <property type="term" value="P:DNA-templated transcription"/>
    <property type="evidence" value="ECO:0007669"/>
    <property type="project" value="TreeGrafter"/>
</dbReference>
<evidence type="ECO:0000256" key="3">
    <source>
        <dbReference type="ARBA" id="ARBA00023125"/>
    </source>
</evidence>
<dbReference type="InterPro" id="IPR058163">
    <property type="entry name" value="LysR-type_TF_proteobact-type"/>
</dbReference>
<reference evidence="6" key="1">
    <citation type="submission" date="2023-07" db="EMBL/GenBank/DDBJ databases">
        <title>Genome content predicts the carbon catabolic preferences of heterotrophic bacteria.</title>
        <authorList>
            <person name="Gralka M."/>
        </authorList>
    </citation>
    <scope>NUCLEOTIDE SEQUENCE</scope>
    <source>
        <strain evidence="6">C2R13</strain>
    </source>
</reference>
<dbReference type="InterPro" id="IPR036390">
    <property type="entry name" value="WH_DNA-bd_sf"/>
</dbReference>
<evidence type="ECO:0000313" key="7">
    <source>
        <dbReference type="Proteomes" id="UP001170481"/>
    </source>
</evidence>